<evidence type="ECO:0000313" key="2">
    <source>
        <dbReference type="EMBL" id="KAF6005453.1"/>
    </source>
</evidence>
<evidence type="ECO:0000313" key="3">
    <source>
        <dbReference type="Proteomes" id="UP000530660"/>
    </source>
</evidence>
<dbReference type="EMBL" id="VWRR01000001">
    <property type="protein sequence ID" value="KAF6005453.1"/>
    <property type="molecule type" value="Genomic_DNA"/>
</dbReference>
<dbReference type="CDD" id="cd04301">
    <property type="entry name" value="NAT_SF"/>
    <property type="match status" value="1"/>
</dbReference>
<dbReference type="PROSITE" id="PS51186">
    <property type="entry name" value="GNAT"/>
    <property type="match status" value="1"/>
</dbReference>
<dbReference type="Pfam" id="PF00583">
    <property type="entry name" value="Acetyltransf_1"/>
    <property type="match status" value="1"/>
</dbReference>
<evidence type="ECO:0000259" key="1">
    <source>
        <dbReference type="PROSITE" id="PS51186"/>
    </source>
</evidence>
<dbReference type="InterPro" id="IPR000182">
    <property type="entry name" value="GNAT_dom"/>
</dbReference>
<proteinExistence type="predicted"/>
<name>A0A7J7IQR2_9RHOD</name>
<accession>A0A7J7IQR2</accession>
<dbReference type="InterPro" id="IPR016181">
    <property type="entry name" value="Acyl_CoA_acyltransferase"/>
</dbReference>
<feature type="domain" description="N-acetyltransferase" evidence="1">
    <location>
        <begin position="138"/>
        <end position="277"/>
    </location>
</feature>
<comment type="caution">
    <text evidence="2">The sequence shown here is derived from an EMBL/GenBank/DDBJ whole genome shotgun (WGS) entry which is preliminary data.</text>
</comment>
<dbReference type="GO" id="GO:0016747">
    <property type="term" value="F:acyltransferase activity, transferring groups other than amino-acyl groups"/>
    <property type="evidence" value="ECO:0007669"/>
    <property type="project" value="InterPro"/>
</dbReference>
<dbReference type="PANTHER" id="PTHR47443">
    <property type="entry name" value="ACYL-COA N-ACYLTRANSFERASES (NAT) SUPERFAMILY PROTEIN"/>
    <property type="match status" value="1"/>
</dbReference>
<dbReference type="OrthoDB" id="249099at2759"/>
<dbReference type="PANTHER" id="PTHR47443:SF3">
    <property type="entry name" value="GCN5-RELATED N-ACETYLTRANSFERASE 4, CHLOROPLASTIC"/>
    <property type="match status" value="1"/>
</dbReference>
<dbReference type="AlphaFoldDB" id="A0A7J7IQR2"/>
<protein>
    <recommendedName>
        <fullName evidence="1">N-acetyltransferase domain-containing protein</fullName>
    </recommendedName>
</protein>
<dbReference type="Proteomes" id="UP000530660">
    <property type="component" value="Unassembled WGS sequence"/>
</dbReference>
<organism evidence="2 3">
    <name type="scientific">Cyanidiococcus yangmingshanensis</name>
    <dbReference type="NCBI Taxonomy" id="2690220"/>
    <lineage>
        <taxon>Eukaryota</taxon>
        <taxon>Rhodophyta</taxon>
        <taxon>Bangiophyceae</taxon>
        <taxon>Cyanidiales</taxon>
        <taxon>Cyanidiaceae</taxon>
        <taxon>Cyanidiococcus</taxon>
    </lineage>
</organism>
<dbReference type="SUPFAM" id="SSF55729">
    <property type="entry name" value="Acyl-CoA N-acyltransferases (Nat)"/>
    <property type="match status" value="1"/>
</dbReference>
<dbReference type="Gene3D" id="3.40.630.30">
    <property type="match status" value="1"/>
</dbReference>
<sequence length="283" mass="31981">MQTRVWKGVLGSAKGSAERLVRAPSCVQVGVEFSSAVAAVRVDVARTSQDAWRAAQVHARSFFRDVAGEAAFSDKTAQSRSSNPSRVPFWEWRRDWALQVLALEAWLGFRLRMTFRPHGHRLFLAKIRETTNLEVATGDTSSIDESVVGLVELSMEPVRFEVTTFTAALLDGIGNALRAQFPALGPQHRHRRWPTRRVYLYNLATDPEYRRRGIAQQLLAECEQQTRAWQHSTLYLHVERDNAPALRLYQRGGYRVITAEARRRPSNAPCLLGKWVARPSSTG</sequence>
<keyword evidence="3" id="KW-1185">Reference proteome</keyword>
<reference evidence="2 3" key="1">
    <citation type="journal article" date="2020" name="J. Phycol.">
        <title>Comparative genome analysis reveals Cyanidiococcus gen. nov., a new extremophilic red algal genus sister to Cyanidioschyzon (Cyanidioschyzonaceae, Rhodophyta).</title>
        <authorList>
            <person name="Liu S.-L."/>
            <person name="Chiang Y.-R."/>
            <person name="Yoon H.S."/>
            <person name="Fu H.-Y."/>
        </authorList>
    </citation>
    <scope>NUCLEOTIDE SEQUENCE [LARGE SCALE GENOMIC DNA]</scope>
    <source>
        <strain evidence="2 3">THAL066</strain>
    </source>
</reference>
<gene>
    <name evidence="2" type="ORF">F1559_005040</name>
</gene>